<protein>
    <recommendedName>
        <fullName evidence="11">Enhancer of yellow 2 transcription factor</fullName>
    </recommendedName>
</protein>
<organism evidence="13 14">
    <name type="scientific">Megalurothrips usitatus</name>
    <name type="common">bean blossom thrips</name>
    <dbReference type="NCBI Taxonomy" id="439358"/>
    <lineage>
        <taxon>Eukaryota</taxon>
        <taxon>Metazoa</taxon>
        <taxon>Ecdysozoa</taxon>
        <taxon>Arthropoda</taxon>
        <taxon>Hexapoda</taxon>
        <taxon>Insecta</taxon>
        <taxon>Pterygota</taxon>
        <taxon>Neoptera</taxon>
        <taxon>Paraneoptera</taxon>
        <taxon>Thysanoptera</taxon>
        <taxon>Terebrantia</taxon>
        <taxon>Thripoidea</taxon>
        <taxon>Thripidae</taxon>
        <taxon>Megalurothrips</taxon>
    </lineage>
</organism>
<dbReference type="GO" id="GO:0006325">
    <property type="term" value="P:chromatin organization"/>
    <property type="evidence" value="ECO:0007669"/>
    <property type="project" value="UniProtKB-KW"/>
</dbReference>
<dbReference type="PANTHER" id="PTHR12514">
    <property type="entry name" value="ENHANCER OF YELLOW 2 TRANSCRIPTION FACTOR"/>
    <property type="match status" value="1"/>
</dbReference>
<dbReference type="InterPro" id="IPR038212">
    <property type="entry name" value="TF_EnY2_sf"/>
</dbReference>
<dbReference type="GO" id="GO:0005643">
    <property type="term" value="C:nuclear pore"/>
    <property type="evidence" value="ECO:0007669"/>
    <property type="project" value="UniProtKB-UniRule"/>
</dbReference>
<evidence type="ECO:0000256" key="3">
    <source>
        <dbReference type="ARBA" id="ARBA00022816"/>
    </source>
</evidence>
<keyword evidence="6 11" id="KW-0811">Translocation</keyword>
<gene>
    <name evidence="11" type="primary">e(y)2</name>
    <name evidence="13" type="ORF">ONE63_003023</name>
</gene>
<keyword evidence="7 11" id="KW-0805">Transcription regulation</keyword>
<comment type="similarity">
    <text evidence="11">Belongs to the ENY2 family.</text>
</comment>
<keyword evidence="5 11" id="KW-0653">Protein transport</keyword>
<dbReference type="HAMAP" id="MF_03046">
    <property type="entry name" value="ENY2_Sus1"/>
    <property type="match status" value="1"/>
</dbReference>
<keyword evidence="3 11" id="KW-0509">mRNA transport</keyword>
<dbReference type="GO" id="GO:0003713">
    <property type="term" value="F:transcription coactivator activity"/>
    <property type="evidence" value="ECO:0007669"/>
    <property type="project" value="UniProtKB-UniRule"/>
</dbReference>
<keyword evidence="9 11" id="KW-0804">Transcription</keyword>
<dbReference type="GO" id="GO:0015031">
    <property type="term" value="P:protein transport"/>
    <property type="evidence" value="ECO:0007669"/>
    <property type="project" value="UniProtKB-KW"/>
</dbReference>
<comment type="subunit">
    <text evidence="11">Component of the nuclear pore complex (NPC)-associated TREX-2 complex (transcription and export complex 2). Component of the SAGA transcription coactivator-HAT complex. Within the SAGA complex, participates to a subcomplex of SAGA called the DUB module (deubiquitination module).</text>
</comment>
<evidence type="ECO:0000256" key="11">
    <source>
        <dbReference type="HAMAP-Rule" id="MF_03046"/>
    </source>
</evidence>
<comment type="function">
    <text evidence="11">Involved in mRNA export coupled transcription activation by association with both the TREX-2 and the SAGA complexes. The transcription regulatory histone acetylation (HAT) complex SAGA is a multiprotein complex that activates transcription by remodeling chromatin and mediating histone acetylation and deubiquitination. Within the SAGA complex, participates to a subcomplex that specifically deubiquitinates histones. The SAGA complex is recruited to specific gene promoters by activators, where it is required for transcription. The TREX-2 complex functions in docking export-competent ribonucleoprotein particles (mRNPs) to the nuclear entrance of the nuclear pore complex (nuclear basket). TREX-2 participates in mRNA export and accurate chromatin positioning in the nucleus by tethering genes to the nuclear periphery.</text>
</comment>
<evidence type="ECO:0000256" key="2">
    <source>
        <dbReference type="ARBA" id="ARBA00022448"/>
    </source>
</evidence>
<dbReference type="EMBL" id="JAPTSV010000013">
    <property type="protein sequence ID" value="KAJ1521347.1"/>
    <property type="molecule type" value="Genomic_DNA"/>
</dbReference>
<evidence type="ECO:0000256" key="4">
    <source>
        <dbReference type="ARBA" id="ARBA00022853"/>
    </source>
</evidence>
<keyword evidence="8 11" id="KW-0010">Activator</keyword>
<evidence type="ECO:0000256" key="6">
    <source>
        <dbReference type="ARBA" id="ARBA00023010"/>
    </source>
</evidence>
<evidence type="ECO:0000256" key="7">
    <source>
        <dbReference type="ARBA" id="ARBA00023015"/>
    </source>
</evidence>
<keyword evidence="2 11" id="KW-0813">Transport</keyword>
<evidence type="ECO:0000256" key="9">
    <source>
        <dbReference type="ARBA" id="ARBA00023163"/>
    </source>
</evidence>
<evidence type="ECO:0000313" key="13">
    <source>
        <dbReference type="EMBL" id="KAJ1521347.1"/>
    </source>
</evidence>
<comment type="subcellular location">
    <subcellularLocation>
        <location evidence="1 11">Nucleus</location>
        <location evidence="1 11">Nucleoplasm</location>
    </subcellularLocation>
</comment>
<evidence type="ECO:0000256" key="8">
    <source>
        <dbReference type="ARBA" id="ARBA00023159"/>
    </source>
</evidence>
<sequence length="114" mass="13346">MSRRRTIDASYDHINNDGKEKRGVNKKAVNQHLTIEGDKERFKELLRRRLTECGWRDEIRILCRDAIRDKGVHNVSVDDIVEEVTPVGRARVPDSVKKELLQKIKSYLYEKATK</sequence>
<dbReference type="GO" id="GO:0006406">
    <property type="term" value="P:mRNA export from nucleus"/>
    <property type="evidence" value="ECO:0007669"/>
    <property type="project" value="UniProtKB-UniRule"/>
</dbReference>
<keyword evidence="4 11" id="KW-0156">Chromatin regulator</keyword>
<dbReference type="GO" id="GO:0005654">
    <property type="term" value="C:nucleoplasm"/>
    <property type="evidence" value="ECO:0007669"/>
    <property type="project" value="UniProtKB-SubCell"/>
</dbReference>
<dbReference type="GO" id="GO:0006368">
    <property type="term" value="P:transcription elongation by RNA polymerase II"/>
    <property type="evidence" value="ECO:0007669"/>
    <property type="project" value="UniProtKB-UniRule"/>
</dbReference>
<reference evidence="13" key="1">
    <citation type="submission" date="2022-12" db="EMBL/GenBank/DDBJ databases">
        <title>Chromosome-level genome assembly of the bean flower thrips Megalurothrips usitatus.</title>
        <authorList>
            <person name="Ma L."/>
            <person name="Liu Q."/>
            <person name="Li H."/>
            <person name="Cai W."/>
        </authorList>
    </citation>
    <scope>NUCLEOTIDE SEQUENCE</scope>
    <source>
        <strain evidence="13">Cailab_2022a</strain>
    </source>
</reference>
<dbReference type="InterPro" id="IPR018783">
    <property type="entry name" value="TF_ENY2"/>
</dbReference>
<name>A0AAV7XAF6_9NEOP</name>
<feature type="region of interest" description="Disordered" evidence="12">
    <location>
        <begin position="1"/>
        <end position="21"/>
    </location>
</feature>
<dbReference type="GO" id="GO:0071819">
    <property type="term" value="C:DUBm complex"/>
    <property type="evidence" value="ECO:0007669"/>
    <property type="project" value="UniProtKB-UniRule"/>
</dbReference>
<proteinExistence type="inferred from homology"/>
<dbReference type="AlphaFoldDB" id="A0AAV7XAF6"/>
<evidence type="ECO:0000256" key="5">
    <source>
        <dbReference type="ARBA" id="ARBA00022927"/>
    </source>
</evidence>
<dbReference type="Pfam" id="PF10163">
    <property type="entry name" value="EnY2"/>
    <property type="match status" value="1"/>
</dbReference>
<evidence type="ECO:0000256" key="10">
    <source>
        <dbReference type="ARBA" id="ARBA00023242"/>
    </source>
</evidence>
<evidence type="ECO:0000256" key="12">
    <source>
        <dbReference type="SAM" id="MobiDB-lite"/>
    </source>
</evidence>
<dbReference type="Proteomes" id="UP001075354">
    <property type="component" value="Chromosome 13"/>
</dbReference>
<dbReference type="GO" id="GO:0000124">
    <property type="term" value="C:SAGA complex"/>
    <property type="evidence" value="ECO:0007669"/>
    <property type="project" value="UniProtKB-UniRule"/>
</dbReference>
<evidence type="ECO:0000313" key="14">
    <source>
        <dbReference type="Proteomes" id="UP001075354"/>
    </source>
</evidence>
<keyword evidence="14" id="KW-1185">Reference proteome</keyword>
<comment type="caution">
    <text evidence="13">The sequence shown here is derived from an EMBL/GenBank/DDBJ whole genome shotgun (WGS) entry which is preliminary data.</text>
</comment>
<dbReference type="FunFam" id="1.10.246.140:FF:000001">
    <property type="entry name" value="Transcription and mRNA export factor ENY2"/>
    <property type="match status" value="1"/>
</dbReference>
<dbReference type="GO" id="GO:0070390">
    <property type="term" value="C:transcription export complex 2"/>
    <property type="evidence" value="ECO:0007669"/>
    <property type="project" value="UniProtKB-UniRule"/>
</dbReference>
<evidence type="ECO:0000256" key="1">
    <source>
        <dbReference type="ARBA" id="ARBA00004642"/>
    </source>
</evidence>
<dbReference type="Gene3D" id="1.10.246.140">
    <property type="match status" value="1"/>
</dbReference>
<accession>A0AAV7XAF6</accession>
<keyword evidence="10 11" id="KW-0539">Nucleus</keyword>